<evidence type="ECO:0000313" key="6">
    <source>
        <dbReference type="EMBL" id="KYR02306.1"/>
    </source>
</evidence>
<name>A0A152A7W1_TIELA</name>
<dbReference type="GO" id="GO:0006310">
    <property type="term" value="P:DNA recombination"/>
    <property type="evidence" value="ECO:0007669"/>
    <property type="project" value="UniProtKB-ARBA"/>
</dbReference>
<dbReference type="Pfam" id="PF00076">
    <property type="entry name" value="RRM_1"/>
    <property type="match status" value="1"/>
</dbReference>
<dbReference type="InterPro" id="IPR040224">
    <property type="entry name" value="RDM1"/>
</dbReference>
<dbReference type="STRING" id="361077.A0A152A7W1"/>
<dbReference type="InterPro" id="IPR041247">
    <property type="entry name" value="Rad52_fam"/>
</dbReference>
<dbReference type="InterPro" id="IPR012677">
    <property type="entry name" value="Nucleotide-bd_a/b_plait_sf"/>
</dbReference>
<gene>
    <name evidence="6" type="ORF">DLAC_01138</name>
</gene>
<dbReference type="PROSITE" id="PS50102">
    <property type="entry name" value="RRM"/>
    <property type="match status" value="1"/>
</dbReference>
<proteinExistence type="inferred from homology"/>
<dbReference type="InterPro" id="IPR035979">
    <property type="entry name" value="RBD_domain_sf"/>
</dbReference>
<keyword evidence="4" id="KW-0694">RNA-binding</keyword>
<dbReference type="CDD" id="cd00590">
    <property type="entry name" value="RRM_SF"/>
    <property type="match status" value="1"/>
</dbReference>
<dbReference type="GO" id="GO:0005730">
    <property type="term" value="C:nucleolus"/>
    <property type="evidence" value="ECO:0007669"/>
    <property type="project" value="TreeGrafter"/>
</dbReference>
<evidence type="ECO:0000313" key="7">
    <source>
        <dbReference type="Proteomes" id="UP000076078"/>
    </source>
</evidence>
<comment type="caution">
    <text evidence="6">The sequence shown here is derived from an EMBL/GenBank/DDBJ whole genome shotgun (WGS) entry which is preliminary data.</text>
</comment>
<feature type="domain" description="RRM" evidence="5">
    <location>
        <begin position="17"/>
        <end position="90"/>
    </location>
</feature>
<evidence type="ECO:0000256" key="4">
    <source>
        <dbReference type="PROSITE-ProRule" id="PRU00176"/>
    </source>
</evidence>
<reference evidence="6 7" key="1">
    <citation type="submission" date="2015-12" db="EMBL/GenBank/DDBJ databases">
        <title>Dictyostelia acquired genes for synthesis and detection of signals that induce cell-type specialization by lateral gene transfer from prokaryotes.</title>
        <authorList>
            <person name="Gloeckner G."/>
            <person name="Schaap P."/>
        </authorList>
    </citation>
    <scope>NUCLEOTIDE SEQUENCE [LARGE SCALE GENOMIC DNA]</scope>
    <source>
        <strain evidence="6 7">TK</strain>
    </source>
</reference>
<organism evidence="6 7">
    <name type="scientific">Tieghemostelium lacteum</name>
    <name type="common">Slime mold</name>
    <name type="synonym">Dictyostelium lacteum</name>
    <dbReference type="NCBI Taxonomy" id="361077"/>
    <lineage>
        <taxon>Eukaryota</taxon>
        <taxon>Amoebozoa</taxon>
        <taxon>Evosea</taxon>
        <taxon>Eumycetozoa</taxon>
        <taxon>Dictyostelia</taxon>
        <taxon>Dictyosteliales</taxon>
        <taxon>Raperosteliaceae</taxon>
        <taxon>Tieghemostelium</taxon>
    </lineage>
</organism>
<dbReference type="GO" id="GO:0006302">
    <property type="term" value="P:double-strand break repair"/>
    <property type="evidence" value="ECO:0007669"/>
    <property type="project" value="UniProtKB-ARBA"/>
</dbReference>
<evidence type="ECO:0000256" key="1">
    <source>
        <dbReference type="ARBA" id="ARBA00006638"/>
    </source>
</evidence>
<accession>A0A152A7W1</accession>
<evidence type="ECO:0000256" key="2">
    <source>
        <dbReference type="ARBA" id="ARBA00022763"/>
    </source>
</evidence>
<dbReference type="PANTHER" id="PTHR31164:SF1">
    <property type="entry name" value="RAD52 MOTIF-CONTAINING PROTEIN 1"/>
    <property type="match status" value="1"/>
</dbReference>
<keyword evidence="2" id="KW-0227">DNA damage</keyword>
<sequence length="262" mass="29622">MDKTNEIIYFKSPLKESCLFLSDLHSQVTVADIEDRFKPFGLIHVVNLVSGKGCAIVRYYSIRSARDAHQSLRGKILFNGSKAKLSFSSSQITDTKPLLFHKCIDLLNYYCEFNGWSSAVEAIKVQDQGKRTLENGQEVYFCNTIAQVNISFKNGGLKFSCLGQAECEDPSQPDAIKQSKKVSVTNARQEIFSRLAIILMDNQPPLPYLLDPSILPTEHETFQPYIDEEDNLVDDIDNYDFLIDLVPTNSNIKTNQKLLPNK</sequence>
<dbReference type="Gene3D" id="3.30.390.80">
    <property type="entry name" value="DNA repair protein Rad52/59/22"/>
    <property type="match status" value="1"/>
</dbReference>
<dbReference type="FunCoup" id="A0A152A7W1">
    <property type="interactions" value="7"/>
</dbReference>
<dbReference type="SUPFAM" id="SSF54928">
    <property type="entry name" value="RNA-binding domain, RBD"/>
    <property type="match status" value="1"/>
</dbReference>
<protein>
    <submittedName>
        <fullName evidence="6">DNA repair and recombination protein rad22</fullName>
    </submittedName>
</protein>
<dbReference type="GO" id="GO:0003723">
    <property type="term" value="F:RNA binding"/>
    <property type="evidence" value="ECO:0007669"/>
    <property type="project" value="UniProtKB-UniRule"/>
</dbReference>
<keyword evidence="3" id="KW-0234">DNA repair</keyword>
<dbReference type="SUPFAM" id="SSF54768">
    <property type="entry name" value="dsRNA-binding domain-like"/>
    <property type="match status" value="1"/>
</dbReference>
<evidence type="ECO:0000256" key="3">
    <source>
        <dbReference type="ARBA" id="ARBA00023204"/>
    </source>
</evidence>
<dbReference type="InterPro" id="IPR042525">
    <property type="entry name" value="Rad52_Rad59_Rad22_sf"/>
</dbReference>
<dbReference type="Gene3D" id="3.30.70.330">
    <property type="match status" value="1"/>
</dbReference>
<dbReference type="PANTHER" id="PTHR31164">
    <property type="entry name" value="RAD52 MOTIF-CONTAINING PROTEIN 1"/>
    <property type="match status" value="1"/>
</dbReference>
<dbReference type="OrthoDB" id="20570at2759"/>
<dbReference type="Proteomes" id="UP000076078">
    <property type="component" value="Unassembled WGS sequence"/>
</dbReference>
<dbReference type="AlphaFoldDB" id="A0A152A7W1"/>
<dbReference type="InterPro" id="IPR000504">
    <property type="entry name" value="RRM_dom"/>
</dbReference>
<dbReference type="SMART" id="SM00360">
    <property type="entry name" value="RRM"/>
    <property type="match status" value="1"/>
</dbReference>
<dbReference type="Pfam" id="PF04098">
    <property type="entry name" value="Rad52_Rad22"/>
    <property type="match status" value="1"/>
</dbReference>
<keyword evidence="7" id="KW-1185">Reference proteome</keyword>
<comment type="similarity">
    <text evidence="1">Belongs to the RAD52 family.</text>
</comment>
<evidence type="ECO:0000259" key="5">
    <source>
        <dbReference type="PROSITE" id="PS50102"/>
    </source>
</evidence>
<dbReference type="EMBL" id="LODT01000004">
    <property type="protein sequence ID" value="KYR02306.1"/>
    <property type="molecule type" value="Genomic_DNA"/>
</dbReference>
<dbReference type="InParanoid" id="A0A152A7W1"/>
<dbReference type="OMA" id="NQWSTEI"/>